<name>A0ABW7N063_9FLAO</name>
<evidence type="ECO:0000313" key="3">
    <source>
        <dbReference type="Proteomes" id="UP001610100"/>
    </source>
</evidence>
<keyword evidence="3" id="KW-1185">Reference proteome</keyword>
<proteinExistence type="predicted"/>
<organism evidence="2 3">
    <name type="scientific">Gaetbulibacter aestuarii</name>
    <dbReference type="NCBI Taxonomy" id="1502358"/>
    <lineage>
        <taxon>Bacteria</taxon>
        <taxon>Pseudomonadati</taxon>
        <taxon>Bacteroidota</taxon>
        <taxon>Flavobacteriia</taxon>
        <taxon>Flavobacteriales</taxon>
        <taxon>Flavobacteriaceae</taxon>
        <taxon>Gaetbulibacter</taxon>
    </lineage>
</organism>
<reference evidence="2 3" key="1">
    <citation type="submission" date="2024-02" db="EMBL/GenBank/DDBJ databases">
        <title>A Gaetbulibacter species isolated from tidal flats and genomic insights of their niches.</title>
        <authorList>
            <person name="Ye Y."/>
        </authorList>
    </citation>
    <scope>NUCLEOTIDE SEQUENCE [LARGE SCALE GENOMIC DNA]</scope>
    <source>
        <strain evidence="2 3">KYW382</strain>
    </source>
</reference>
<sequence>MNLKKFLPGIFLLLSMAVSAQSEKRTSKESEISVSALKFETDNLEELKNFDWSMIQDMFQDNETDEEITLEFIYENKSETDTSKVKVGNFTMKFTGKTSEVDKLIESMKKSFKKLEKITGESNKN</sequence>
<keyword evidence="1" id="KW-0732">Signal</keyword>
<gene>
    <name evidence="2" type="ORF">V8G58_11165</name>
</gene>
<evidence type="ECO:0000313" key="2">
    <source>
        <dbReference type="EMBL" id="MFH6772494.1"/>
    </source>
</evidence>
<feature type="signal peptide" evidence="1">
    <location>
        <begin position="1"/>
        <end position="20"/>
    </location>
</feature>
<dbReference type="EMBL" id="JBAWKB010000003">
    <property type="protein sequence ID" value="MFH6772494.1"/>
    <property type="molecule type" value="Genomic_DNA"/>
</dbReference>
<feature type="chain" id="PRO_5047306759" evidence="1">
    <location>
        <begin position="21"/>
        <end position="125"/>
    </location>
</feature>
<accession>A0ABW7N063</accession>
<dbReference type="RefSeq" id="WP_344738080.1">
    <property type="nucleotide sequence ID" value="NZ_BAABAY010000001.1"/>
</dbReference>
<comment type="caution">
    <text evidence="2">The sequence shown here is derived from an EMBL/GenBank/DDBJ whole genome shotgun (WGS) entry which is preliminary data.</text>
</comment>
<dbReference type="Proteomes" id="UP001610100">
    <property type="component" value="Unassembled WGS sequence"/>
</dbReference>
<protein>
    <submittedName>
        <fullName evidence="2">Uncharacterized protein</fullName>
    </submittedName>
</protein>
<evidence type="ECO:0000256" key="1">
    <source>
        <dbReference type="SAM" id="SignalP"/>
    </source>
</evidence>